<dbReference type="InterPro" id="IPR050177">
    <property type="entry name" value="Lipid_A_modif_metabolic_enz"/>
</dbReference>
<dbReference type="Gene3D" id="3.40.50.720">
    <property type="entry name" value="NAD(P)-binding Rossmann-like Domain"/>
    <property type="match status" value="1"/>
</dbReference>
<dbReference type="InterPro" id="IPR001509">
    <property type="entry name" value="Epimerase_deHydtase"/>
</dbReference>
<dbReference type="Proteomes" id="UP001179600">
    <property type="component" value="Chromosome"/>
</dbReference>
<sequence length="340" mass="38110">MKQSLIDKLEEQMITPSASLVESVKDLTDDILILGVSGKMGVTLARLLKNAINQAGLTHKVYGVARFSDEKSREVLENHGIETIKADFLNDEDLQKLPKVRHVIYMVGYKFGATGNEPYTWAINAYLPGKVCEYFTDSDIVAFSTGCVYPLVPTTEGAPSEEISPNPLGEYAQSCLGRERIFEHFSKENGTKVLIYRLNYAIDLHYGVLLELAQTIMNEEPIDVTMGHVNVIWQKDACEIAIKCLFETTSPANIMNVTGPETLSVRWLSERLAEKLNKKVTFIGEEQPTALLSNASKCHETFGYPETTIREMIEMTATWVLNDGSTLDKPTHFQEREGKY</sequence>
<proteinExistence type="predicted"/>
<dbReference type="SUPFAM" id="SSF51735">
    <property type="entry name" value="NAD(P)-binding Rossmann-fold domains"/>
    <property type="match status" value="1"/>
</dbReference>
<dbReference type="AlphaFoldDB" id="A0AAF0BBQ5"/>
<accession>A0AAF0BBQ5</accession>
<organism evidence="2 3">
    <name type="scientific">Vagococcus lutrae</name>
    <dbReference type="NCBI Taxonomy" id="81947"/>
    <lineage>
        <taxon>Bacteria</taxon>
        <taxon>Bacillati</taxon>
        <taxon>Bacillota</taxon>
        <taxon>Bacilli</taxon>
        <taxon>Lactobacillales</taxon>
        <taxon>Enterococcaceae</taxon>
        <taxon>Vagococcus</taxon>
    </lineage>
</organism>
<dbReference type="RefSeq" id="WP_248856769.1">
    <property type="nucleotide sequence ID" value="NZ_CP097051.1"/>
</dbReference>
<dbReference type="PANTHER" id="PTHR43245">
    <property type="entry name" value="BIFUNCTIONAL POLYMYXIN RESISTANCE PROTEIN ARNA"/>
    <property type="match status" value="1"/>
</dbReference>
<feature type="domain" description="NAD-dependent epimerase/dehydratase" evidence="1">
    <location>
        <begin position="31"/>
        <end position="198"/>
    </location>
</feature>
<evidence type="ECO:0000313" key="2">
    <source>
        <dbReference type="EMBL" id="WCG21888.1"/>
    </source>
</evidence>
<dbReference type="InterPro" id="IPR036291">
    <property type="entry name" value="NAD(P)-bd_dom_sf"/>
</dbReference>
<name>A0AAF0BBQ5_9ENTE</name>
<dbReference type="Pfam" id="PF01370">
    <property type="entry name" value="Epimerase"/>
    <property type="match status" value="1"/>
</dbReference>
<dbReference type="PANTHER" id="PTHR43245:SF13">
    <property type="entry name" value="UDP-D-APIOSE_UDP-D-XYLOSE SYNTHASE 2"/>
    <property type="match status" value="1"/>
</dbReference>
<gene>
    <name evidence="2" type="ORF">PML95_05625</name>
</gene>
<protein>
    <submittedName>
        <fullName evidence="2">NAD(P)-dependent oxidoreductase</fullName>
    </submittedName>
</protein>
<evidence type="ECO:0000259" key="1">
    <source>
        <dbReference type="Pfam" id="PF01370"/>
    </source>
</evidence>
<dbReference type="EMBL" id="CP116507">
    <property type="protein sequence ID" value="WCG21888.1"/>
    <property type="molecule type" value="Genomic_DNA"/>
</dbReference>
<reference evidence="2" key="1">
    <citation type="submission" date="2023-01" db="EMBL/GenBank/DDBJ databases">
        <title>Oxazolidinone resistance genes in florfenicol resistant enterococci from beef cattle and veal calves at slaughter.</title>
        <authorList>
            <person name="Biggel M."/>
        </authorList>
    </citation>
    <scope>NUCLEOTIDE SEQUENCE</scope>
    <source>
        <strain evidence="2">K204-1</strain>
    </source>
</reference>
<evidence type="ECO:0000313" key="3">
    <source>
        <dbReference type="Proteomes" id="UP001179600"/>
    </source>
</evidence>